<dbReference type="PANTHER" id="PTHR23289">
    <property type="entry name" value="CYTOCHROME C OXIDASE ASSEMBLY PROTEIN COX15"/>
    <property type="match status" value="1"/>
</dbReference>
<dbReference type="GO" id="GO:0005743">
    <property type="term" value="C:mitochondrial inner membrane"/>
    <property type="evidence" value="ECO:0007669"/>
    <property type="project" value="TreeGrafter"/>
</dbReference>
<dbReference type="GO" id="GO:0016653">
    <property type="term" value="F:oxidoreductase activity, acting on NAD(P)H, heme protein as acceptor"/>
    <property type="evidence" value="ECO:0007669"/>
    <property type="project" value="TreeGrafter"/>
</dbReference>
<evidence type="ECO:0000256" key="8">
    <source>
        <dbReference type="ARBA" id="ARBA00023133"/>
    </source>
</evidence>
<keyword evidence="8" id="KW-0350">Heme biosynthesis</keyword>
<sequence length="351" mass="38400">MSLSTDRAVGVWLLVCCFLVFAMVVLGGVTRLTGSGLSMVRWAPLSGAIPPITAAAWKAEFSHYQQSPEFQKVNHQMTVTEFKAIFYVEYFHRLLGRAIGLVFLIPFLVFLWRGRIRRALIPKLSLMFVLGGLQGLLGWYMVKSGLVDVPRVSPYRLTAHLIVAVVIYAYLFWTALGLLSERPRHSTVSPLSRGAIGITAMIVVTIVSGGFVAGLKAGHAFNTFPLMGGQWIPSGYWVAEPFWRNLFETIPAVQFNHRWLAITTFVLVLLFALRAWRDDALRMYRAAVGVLAMLALIQVSLGISTLVLHVPVVLAAAHQGAALALLTAALYLAFITRHLAGAGSSVAGGHT</sequence>
<dbReference type="HAMAP" id="MF_01665">
    <property type="entry name" value="HemeA_synth_type2"/>
    <property type="match status" value="1"/>
</dbReference>
<keyword evidence="5 12" id="KW-1133">Transmembrane helix</keyword>
<evidence type="ECO:0000256" key="4">
    <source>
        <dbReference type="ARBA" id="ARBA00022723"/>
    </source>
</evidence>
<organism evidence="13">
    <name type="scientific">hydrothermal vent metagenome</name>
    <dbReference type="NCBI Taxonomy" id="652676"/>
    <lineage>
        <taxon>unclassified sequences</taxon>
        <taxon>metagenomes</taxon>
        <taxon>ecological metagenomes</taxon>
    </lineage>
</organism>
<protein>
    <submittedName>
        <fullName evidence="13">Heme A synthase, cytochrome oxidase biogenesis protein Cox15-CtaA</fullName>
    </submittedName>
</protein>
<dbReference type="GO" id="GO:0046872">
    <property type="term" value="F:metal ion binding"/>
    <property type="evidence" value="ECO:0007669"/>
    <property type="project" value="UniProtKB-KW"/>
</dbReference>
<evidence type="ECO:0000313" key="13">
    <source>
        <dbReference type="EMBL" id="CUS49651.1"/>
    </source>
</evidence>
<comment type="subcellular location">
    <subcellularLocation>
        <location evidence="2">Membrane</location>
        <topology evidence="2">Multi-pass membrane protein</topology>
    </subcellularLocation>
</comment>
<feature type="transmembrane region" description="Helical" evidence="12">
    <location>
        <begin position="259"/>
        <end position="276"/>
    </location>
</feature>
<evidence type="ECO:0000256" key="1">
    <source>
        <dbReference type="ARBA" id="ARBA00001970"/>
    </source>
</evidence>
<evidence type="ECO:0000256" key="10">
    <source>
        <dbReference type="ARBA" id="ARBA00044501"/>
    </source>
</evidence>
<evidence type="ECO:0000256" key="2">
    <source>
        <dbReference type="ARBA" id="ARBA00004141"/>
    </source>
</evidence>
<evidence type="ECO:0000256" key="7">
    <source>
        <dbReference type="ARBA" id="ARBA00023004"/>
    </source>
</evidence>
<evidence type="ECO:0000256" key="5">
    <source>
        <dbReference type="ARBA" id="ARBA00022989"/>
    </source>
</evidence>
<dbReference type="EMBL" id="CZRL01000001">
    <property type="protein sequence ID" value="CUS49651.1"/>
    <property type="molecule type" value="Genomic_DNA"/>
</dbReference>
<name>A0A160TQ20_9ZZZZ</name>
<feature type="transmembrane region" description="Helical" evidence="12">
    <location>
        <begin position="94"/>
        <end position="112"/>
    </location>
</feature>
<comment type="pathway">
    <text evidence="10">Porphyrin-containing compound metabolism; heme A biosynthesis; heme A from heme O: step 1/1.</text>
</comment>
<reference evidence="13" key="1">
    <citation type="submission" date="2015-10" db="EMBL/GenBank/DDBJ databases">
        <authorList>
            <person name="Gilbert D.G."/>
        </authorList>
    </citation>
    <scope>NUCLEOTIDE SEQUENCE</scope>
</reference>
<proteinExistence type="inferred from homology"/>
<feature type="transmembrane region" description="Helical" evidence="12">
    <location>
        <begin position="288"/>
        <end position="310"/>
    </location>
</feature>
<feature type="transmembrane region" description="Helical" evidence="12">
    <location>
        <begin position="157"/>
        <end position="179"/>
    </location>
</feature>
<evidence type="ECO:0000256" key="12">
    <source>
        <dbReference type="SAM" id="Phobius"/>
    </source>
</evidence>
<evidence type="ECO:0000256" key="9">
    <source>
        <dbReference type="ARBA" id="ARBA00023136"/>
    </source>
</evidence>
<evidence type="ECO:0000256" key="6">
    <source>
        <dbReference type="ARBA" id="ARBA00023002"/>
    </source>
</evidence>
<gene>
    <name evidence="13" type="ORF">MGWOODY_XGa1221</name>
</gene>
<comment type="catalytic activity">
    <reaction evidence="11">
        <text>Fe(II)-heme o + 2 A + H2O = Fe(II)-heme a + 2 AH2</text>
        <dbReference type="Rhea" id="RHEA:63388"/>
        <dbReference type="ChEBI" id="CHEBI:13193"/>
        <dbReference type="ChEBI" id="CHEBI:15377"/>
        <dbReference type="ChEBI" id="CHEBI:17499"/>
        <dbReference type="ChEBI" id="CHEBI:60530"/>
        <dbReference type="ChEBI" id="CHEBI:61715"/>
        <dbReference type="EC" id="1.17.99.9"/>
    </reaction>
    <physiologicalReaction direction="left-to-right" evidence="11">
        <dbReference type="Rhea" id="RHEA:63389"/>
    </physiologicalReaction>
</comment>
<keyword evidence="3 12" id="KW-0812">Transmembrane</keyword>
<evidence type="ECO:0000256" key="3">
    <source>
        <dbReference type="ARBA" id="ARBA00022692"/>
    </source>
</evidence>
<dbReference type="GO" id="GO:0120547">
    <property type="term" value="F:heme A synthase activity"/>
    <property type="evidence" value="ECO:0007669"/>
    <property type="project" value="UniProtKB-EC"/>
</dbReference>
<keyword evidence="4" id="KW-0479">Metal-binding</keyword>
<dbReference type="InterPro" id="IPR003780">
    <property type="entry name" value="COX15/CtaA_fam"/>
</dbReference>
<feature type="transmembrane region" description="Helical" evidence="12">
    <location>
        <begin position="9"/>
        <end position="29"/>
    </location>
</feature>
<dbReference type="Pfam" id="PF02628">
    <property type="entry name" value="COX15-CtaA"/>
    <property type="match status" value="1"/>
</dbReference>
<dbReference type="GO" id="GO:0006784">
    <property type="term" value="P:heme A biosynthetic process"/>
    <property type="evidence" value="ECO:0007669"/>
    <property type="project" value="InterPro"/>
</dbReference>
<accession>A0A160TQ20</accession>
<dbReference type="AlphaFoldDB" id="A0A160TQ20"/>
<evidence type="ECO:0000256" key="11">
    <source>
        <dbReference type="ARBA" id="ARBA00048044"/>
    </source>
</evidence>
<keyword evidence="9 12" id="KW-0472">Membrane</keyword>
<feature type="transmembrane region" description="Helical" evidence="12">
    <location>
        <begin position="124"/>
        <end position="142"/>
    </location>
</feature>
<keyword evidence="6" id="KW-0560">Oxidoreductase</keyword>
<comment type="cofactor">
    <cofactor evidence="1">
        <name>heme b</name>
        <dbReference type="ChEBI" id="CHEBI:60344"/>
    </cofactor>
</comment>
<feature type="transmembrane region" description="Helical" evidence="12">
    <location>
        <begin position="191"/>
        <end position="215"/>
    </location>
</feature>
<feature type="transmembrane region" description="Helical" evidence="12">
    <location>
        <begin position="316"/>
        <end position="335"/>
    </location>
</feature>
<dbReference type="PANTHER" id="PTHR23289:SF2">
    <property type="entry name" value="CYTOCHROME C OXIDASE ASSEMBLY PROTEIN COX15 HOMOLOG"/>
    <property type="match status" value="1"/>
</dbReference>
<keyword evidence="7" id="KW-0408">Iron</keyword>
<dbReference type="InterPro" id="IPR023754">
    <property type="entry name" value="HemeA_Synthase_type2"/>
</dbReference>